<evidence type="ECO:0000313" key="2">
    <source>
        <dbReference type="Proteomes" id="UP001062846"/>
    </source>
</evidence>
<dbReference type="EMBL" id="CM046391">
    <property type="protein sequence ID" value="KAI8558184.1"/>
    <property type="molecule type" value="Genomic_DNA"/>
</dbReference>
<dbReference type="Proteomes" id="UP001062846">
    <property type="component" value="Chromosome 4"/>
</dbReference>
<proteinExistence type="predicted"/>
<name>A0ACC0NZ38_RHOML</name>
<comment type="caution">
    <text evidence="1">The sequence shown here is derived from an EMBL/GenBank/DDBJ whole genome shotgun (WGS) entry which is preliminary data.</text>
</comment>
<accession>A0ACC0NZ38</accession>
<evidence type="ECO:0000313" key="1">
    <source>
        <dbReference type="EMBL" id="KAI8558184.1"/>
    </source>
</evidence>
<protein>
    <submittedName>
        <fullName evidence="1">Uncharacterized protein</fullName>
    </submittedName>
</protein>
<sequence>MALQTGVAASKVLVLVGGVGAGLAGTIVLRSGRLSDLISELQELISGVNEAEISPDKYDSALLATQIRHLAQEIRELTTSRPITIYNGNSTSGGSSASYLLPAAALGAMGYCYMWWKARGWSLSDVMFVTKHNMANAVATVSKQLEHVSEALASTKRHLTKKLENLDWKLDEQMEISKLVTNDVGDIVYGSDLDTRGLVSEAKSNLNQIGYDIDIINQMLSGLEGKIELLENKQDMTNAGLWYLCQFAGGAKDEMNSKLFQDVGAKLTDSSVKYEEQSLKGLQFLTESNEPNAIEKSTINSQKIDASDIPAKSVATTKTRIHRSYPVGISWTRDILGPGL</sequence>
<reference evidence="1" key="1">
    <citation type="submission" date="2022-02" db="EMBL/GenBank/DDBJ databases">
        <title>Plant Genome Project.</title>
        <authorList>
            <person name="Zhang R.-G."/>
        </authorList>
    </citation>
    <scope>NUCLEOTIDE SEQUENCE</scope>
    <source>
        <strain evidence="1">AT1</strain>
    </source>
</reference>
<organism evidence="1 2">
    <name type="scientific">Rhododendron molle</name>
    <name type="common">Chinese azalea</name>
    <name type="synonym">Azalea mollis</name>
    <dbReference type="NCBI Taxonomy" id="49168"/>
    <lineage>
        <taxon>Eukaryota</taxon>
        <taxon>Viridiplantae</taxon>
        <taxon>Streptophyta</taxon>
        <taxon>Embryophyta</taxon>
        <taxon>Tracheophyta</taxon>
        <taxon>Spermatophyta</taxon>
        <taxon>Magnoliopsida</taxon>
        <taxon>eudicotyledons</taxon>
        <taxon>Gunneridae</taxon>
        <taxon>Pentapetalae</taxon>
        <taxon>asterids</taxon>
        <taxon>Ericales</taxon>
        <taxon>Ericaceae</taxon>
        <taxon>Ericoideae</taxon>
        <taxon>Rhodoreae</taxon>
        <taxon>Rhododendron</taxon>
    </lineage>
</organism>
<keyword evidence="2" id="KW-1185">Reference proteome</keyword>
<gene>
    <name evidence="1" type="ORF">RHMOL_Rhmol04G0070000</name>
</gene>